<dbReference type="EMBL" id="BOMS01000143">
    <property type="protein sequence ID" value="GIE72392.1"/>
    <property type="molecule type" value="Genomic_DNA"/>
</dbReference>
<proteinExistence type="predicted"/>
<evidence type="ECO:0000313" key="2">
    <source>
        <dbReference type="Proteomes" id="UP000624709"/>
    </source>
</evidence>
<name>A0ABQ4BNZ1_9ACTN</name>
<protein>
    <recommendedName>
        <fullName evidence="3">Excreted virulence factor EspC (Type VII ESX diderm)</fullName>
    </recommendedName>
</protein>
<dbReference type="RefSeq" id="WP_203830103.1">
    <property type="nucleotide sequence ID" value="NZ_BAAATY010000052.1"/>
</dbReference>
<dbReference type="SUPFAM" id="SSF140453">
    <property type="entry name" value="EsxAB dimer-like"/>
    <property type="match status" value="1"/>
</dbReference>
<dbReference type="Gene3D" id="1.10.287.1060">
    <property type="entry name" value="ESAT-6-like"/>
    <property type="match status" value="1"/>
</dbReference>
<sequence length="105" mass="11460">MSTGVEVDLDALRRAGEQLARAAERLDREWAGFSSQVQSMGDIFGDDAVGGLIGASYQAAHQIADECFVSVAESFDDFGVGLEESADSHEANEREIADRFNRMMR</sequence>
<dbReference type="Proteomes" id="UP000624709">
    <property type="component" value="Unassembled WGS sequence"/>
</dbReference>
<evidence type="ECO:0000313" key="1">
    <source>
        <dbReference type="EMBL" id="GIE72392.1"/>
    </source>
</evidence>
<accession>A0ABQ4BNZ1</accession>
<organism evidence="1 2">
    <name type="scientific">Actinoplanes palleronii</name>
    <dbReference type="NCBI Taxonomy" id="113570"/>
    <lineage>
        <taxon>Bacteria</taxon>
        <taxon>Bacillati</taxon>
        <taxon>Actinomycetota</taxon>
        <taxon>Actinomycetes</taxon>
        <taxon>Micromonosporales</taxon>
        <taxon>Micromonosporaceae</taxon>
        <taxon>Actinoplanes</taxon>
    </lineage>
</organism>
<evidence type="ECO:0008006" key="3">
    <source>
        <dbReference type="Google" id="ProtNLM"/>
    </source>
</evidence>
<gene>
    <name evidence="1" type="ORF">Apa02nite_085000</name>
</gene>
<dbReference type="InterPro" id="IPR036689">
    <property type="entry name" value="ESAT-6-like_sf"/>
</dbReference>
<comment type="caution">
    <text evidence="1">The sequence shown here is derived from an EMBL/GenBank/DDBJ whole genome shotgun (WGS) entry which is preliminary data.</text>
</comment>
<keyword evidence="2" id="KW-1185">Reference proteome</keyword>
<reference evidence="1 2" key="1">
    <citation type="submission" date="2021-01" db="EMBL/GenBank/DDBJ databases">
        <title>Whole genome shotgun sequence of Actinoplanes palleronii NBRC 14916.</title>
        <authorList>
            <person name="Komaki H."/>
            <person name="Tamura T."/>
        </authorList>
    </citation>
    <scope>NUCLEOTIDE SEQUENCE [LARGE SCALE GENOMIC DNA]</scope>
    <source>
        <strain evidence="1 2">NBRC 14916</strain>
    </source>
</reference>